<evidence type="ECO:0000256" key="1">
    <source>
        <dbReference type="SAM" id="SignalP"/>
    </source>
</evidence>
<feature type="signal peptide" evidence="1">
    <location>
        <begin position="1"/>
        <end position="23"/>
    </location>
</feature>
<keyword evidence="3" id="KW-1185">Reference proteome</keyword>
<sequence>MNIKLKLGSLSLLLFTVVGQLTAQNQTNEVNDFLKDLKGSFKPVLNEYKGTDLQSSQSIEKGILKLNGNDWKCSVTTSNAKPEVIDLKVAFQLQSESAKETAVVANFDFSQWDTKNYVMIPSIIYNGNRYRTIGNGYMPEYPKDMYYNPDAPLTFSNDPQLSPDPSKPSLIDLQTGNMATPAVCFYSPTLKKGFILLTEQQTRFGNSGISIRENADRSVASIQVSAPSVRKLRTGFGDFAPSGDKAADWKKGDEVTLNFKLYSFPANSIPDLLKKFMEVRKALTGANNPRNLVPMSKQFELGTGITSTRWVEVPVGKYYAPENGNDFQLGWVSGMMNTFPMLMLNDAKERERVGIEFDFIIDKLQGKSGYFYGGITAAGKIRPERQHADFPKVQAMVRKNCDALLWMTKHLMLYKELGYGKEIKPKWEEATKKLAQAFVNTWKKDGQFGQYIVPETGEVAVFNSTAGAIAPAGLAVASVYFGNKEFLEAAKASAAYYYKRDVEKQGLTTGHCGDISQDADSESCFGFLESLMALYNVTKDGQWLERAKVQAALCSSWAFSYDPIFPAQSQIGKNKSNMAGAIWASTQNKHAAPGICTASGDYLFKLYRATGDSKYAELIRDIQHANVEAMDMPDHRTTNHGIGTEMERIQLSDAEGKGTIGNFYNTRNSWCETNGVFMALELPGVYVQTDTNKLFVFDHVEAQWLKDNKVIILENKTTHDAKVAVFAETSKQAQTPMSYVAFAKWPKVEVKAGQKVIVNLNSDGTVKSVLKGDMGGKK</sequence>
<reference evidence="2 3" key="1">
    <citation type="submission" date="2016-10" db="EMBL/GenBank/DDBJ databases">
        <title>Flavobacterium gilvum sp. nov., isolated from stream water.</title>
        <authorList>
            <person name="Shin S.-K."/>
            <person name="Cho Y.-J."/>
            <person name="Yi H."/>
        </authorList>
    </citation>
    <scope>NUCLEOTIDE SEQUENCE [LARGE SCALE GENOMIC DNA]</scope>
    <source>
        <strain evidence="2 3">EM1308</strain>
    </source>
</reference>
<evidence type="ECO:0000313" key="2">
    <source>
        <dbReference type="EMBL" id="AOW10555.1"/>
    </source>
</evidence>
<dbReference type="AlphaFoldDB" id="A0AAC9N4D4"/>
<protein>
    <recommendedName>
        <fullName evidence="4">Alpha-L-rhamnosidase six-hairpin glycosidase domain-containing protein</fullName>
    </recommendedName>
</protein>
<feature type="chain" id="PRO_5042126525" description="Alpha-L-rhamnosidase six-hairpin glycosidase domain-containing protein" evidence="1">
    <location>
        <begin position="24"/>
        <end position="778"/>
    </location>
</feature>
<dbReference type="KEGG" id="fgl:EM308_14195"/>
<dbReference type="EMBL" id="CP017479">
    <property type="protein sequence ID" value="AOW10555.1"/>
    <property type="molecule type" value="Genomic_DNA"/>
</dbReference>
<dbReference type="GO" id="GO:0005975">
    <property type="term" value="P:carbohydrate metabolic process"/>
    <property type="evidence" value="ECO:0007669"/>
    <property type="project" value="InterPro"/>
</dbReference>
<name>A0AAC9N4D4_9FLAO</name>
<organism evidence="2 3">
    <name type="scientific">Flavobacterium gilvum</name>
    <dbReference type="NCBI Taxonomy" id="1492737"/>
    <lineage>
        <taxon>Bacteria</taxon>
        <taxon>Pseudomonadati</taxon>
        <taxon>Bacteroidota</taxon>
        <taxon>Flavobacteriia</taxon>
        <taxon>Flavobacteriales</taxon>
        <taxon>Flavobacteriaceae</taxon>
        <taxon>Flavobacterium</taxon>
    </lineage>
</organism>
<dbReference type="RefSeq" id="WP_051877752.1">
    <property type="nucleotide sequence ID" value="NZ_CP017479.1"/>
</dbReference>
<evidence type="ECO:0000313" key="3">
    <source>
        <dbReference type="Proteomes" id="UP000175968"/>
    </source>
</evidence>
<accession>A0AAC9N4D4</accession>
<dbReference type="SUPFAM" id="SSF48208">
    <property type="entry name" value="Six-hairpin glycosidases"/>
    <property type="match status" value="1"/>
</dbReference>
<keyword evidence="1" id="KW-0732">Signal</keyword>
<evidence type="ECO:0008006" key="4">
    <source>
        <dbReference type="Google" id="ProtNLM"/>
    </source>
</evidence>
<gene>
    <name evidence="2" type="ORF">EM308_14195</name>
</gene>
<dbReference type="InterPro" id="IPR008928">
    <property type="entry name" value="6-hairpin_glycosidase_sf"/>
</dbReference>
<proteinExistence type="predicted"/>
<dbReference type="Proteomes" id="UP000175968">
    <property type="component" value="Chromosome"/>
</dbReference>